<dbReference type="InterPro" id="IPR040198">
    <property type="entry name" value="Fido_containing"/>
</dbReference>
<dbReference type="AlphaFoldDB" id="G7GZ28"/>
<dbReference type="OrthoDB" id="9813719at2"/>
<gene>
    <name evidence="4" type="ORF">GOARA_021_00900</name>
</gene>
<evidence type="ECO:0000313" key="5">
    <source>
        <dbReference type="Proteomes" id="UP000035088"/>
    </source>
</evidence>
<dbReference type="RefSeq" id="WP_007320930.1">
    <property type="nucleotide sequence ID" value="NZ_BAEE01000021.1"/>
</dbReference>
<dbReference type="Pfam" id="PF02661">
    <property type="entry name" value="Fic"/>
    <property type="match status" value="1"/>
</dbReference>
<proteinExistence type="predicted"/>
<dbReference type="PANTHER" id="PTHR13504">
    <property type="entry name" value="FIDO DOMAIN-CONTAINING PROTEIN DDB_G0283145"/>
    <property type="match status" value="1"/>
</dbReference>
<dbReference type="InterPro" id="IPR003812">
    <property type="entry name" value="Fido"/>
</dbReference>
<dbReference type="PANTHER" id="PTHR13504:SF38">
    <property type="entry name" value="FIDO DOMAIN-CONTAINING PROTEIN"/>
    <property type="match status" value="1"/>
</dbReference>
<evidence type="ECO:0000256" key="2">
    <source>
        <dbReference type="PIRSR" id="PIRSR640198-2"/>
    </source>
</evidence>
<accession>G7GZ28</accession>
<feature type="active site" evidence="1">
    <location>
        <position position="224"/>
    </location>
</feature>
<reference evidence="4 5" key="1">
    <citation type="submission" date="2011-11" db="EMBL/GenBank/DDBJ databases">
        <title>Whole genome shotgun sequence of Gordonia araii NBRC 100433.</title>
        <authorList>
            <person name="Yoshida Y."/>
            <person name="Hosoyama A."/>
            <person name="Tsuchikane K."/>
            <person name="Katsumata H."/>
            <person name="Yamazaki S."/>
            <person name="Fujita N."/>
        </authorList>
    </citation>
    <scope>NUCLEOTIDE SEQUENCE [LARGE SCALE GENOMIC DNA]</scope>
    <source>
        <strain evidence="4 5">NBRC 100433</strain>
    </source>
</reference>
<dbReference type="Gene3D" id="1.10.3290.10">
    <property type="entry name" value="Fido-like domain"/>
    <property type="match status" value="1"/>
</dbReference>
<evidence type="ECO:0000259" key="3">
    <source>
        <dbReference type="PROSITE" id="PS51459"/>
    </source>
</evidence>
<dbReference type="EMBL" id="BAEE01000021">
    <property type="protein sequence ID" value="GAB08853.1"/>
    <property type="molecule type" value="Genomic_DNA"/>
</dbReference>
<evidence type="ECO:0000256" key="1">
    <source>
        <dbReference type="PIRSR" id="PIRSR640198-1"/>
    </source>
</evidence>
<dbReference type="GO" id="GO:0005524">
    <property type="term" value="F:ATP binding"/>
    <property type="evidence" value="ECO:0007669"/>
    <property type="project" value="UniProtKB-KW"/>
</dbReference>
<keyword evidence="2" id="KW-0067">ATP-binding</keyword>
<keyword evidence="5" id="KW-1185">Reference proteome</keyword>
<dbReference type="Proteomes" id="UP000035088">
    <property type="component" value="Unassembled WGS sequence"/>
</dbReference>
<dbReference type="PROSITE" id="PS51459">
    <property type="entry name" value="FIDO"/>
    <property type="match status" value="1"/>
</dbReference>
<dbReference type="STRING" id="1073574.GOARA_021_00900"/>
<name>G7GZ28_9ACTN</name>
<feature type="domain" description="Fido" evidence="3">
    <location>
        <begin position="140"/>
        <end position="287"/>
    </location>
</feature>
<keyword evidence="2" id="KW-0547">Nucleotide-binding</keyword>
<protein>
    <recommendedName>
        <fullName evidence="3">Fido domain-containing protein</fullName>
    </recommendedName>
</protein>
<comment type="caution">
    <text evidence="4">The sequence shown here is derived from an EMBL/GenBank/DDBJ whole genome shotgun (WGS) entry which is preliminary data.</text>
</comment>
<feature type="binding site" evidence="2">
    <location>
        <begin position="228"/>
        <end position="235"/>
    </location>
    <ligand>
        <name>ATP</name>
        <dbReference type="ChEBI" id="CHEBI:30616"/>
    </ligand>
</feature>
<dbReference type="SUPFAM" id="SSF140931">
    <property type="entry name" value="Fic-like"/>
    <property type="match status" value="1"/>
</dbReference>
<organism evidence="4 5">
    <name type="scientific">Gordonia araii NBRC 100433</name>
    <dbReference type="NCBI Taxonomy" id="1073574"/>
    <lineage>
        <taxon>Bacteria</taxon>
        <taxon>Bacillati</taxon>
        <taxon>Actinomycetota</taxon>
        <taxon>Actinomycetes</taxon>
        <taxon>Mycobacteriales</taxon>
        <taxon>Gordoniaceae</taxon>
        <taxon>Gordonia</taxon>
    </lineage>
</organism>
<dbReference type="InterPro" id="IPR036597">
    <property type="entry name" value="Fido-like_dom_sf"/>
</dbReference>
<sequence length="398" mass="42927">MASLGTAVAYEELVWPMPVEVRYGVADQRAAVRQSGPYHAAVPAEIAPLDLALRQSVLAEAEEAANEVARFDAELGSEIAPFTSILLRSEAAASSNIENLTASARAIAEAEVLGGVRRNASLIVANADSMRAAIDLADSIDATAILAMHRALMEPSEPGIAGKWRNEQVWVGGGPFGPRGADFVAPQHSRIPAAIDDLVSFATRTDMPVLPQVAIAHAQFETIHPFPDGNGRTGRALLQAMLRHQRLTRRITVPVSAGLLADTEEYFAALTAYRDGDPGRIVSVVSTASLHAVANGRRLVADLREVRQGWTERIAARRDSAIHRVADLLLSRPVFNAALLQRELGIRTGNARRYVDPLAEAGIVVEFTDRARNRAWRAPEVLAALDAFAERAGRRTLQ</sequence>
<evidence type="ECO:0000313" key="4">
    <source>
        <dbReference type="EMBL" id="GAB08853.1"/>
    </source>
</evidence>